<protein>
    <submittedName>
        <fullName evidence="1">Uncharacterized protein</fullName>
    </submittedName>
</protein>
<dbReference type="AlphaFoldDB" id="A0AAN7BKT3"/>
<accession>A0AAN7BKT3</accession>
<gene>
    <name evidence="1" type="ORF">QBC38DRAFT_501594</name>
</gene>
<keyword evidence="2" id="KW-1185">Reference proteome</keyword>
<organism evidence="1 2">
    <name type="scientific">Podospora fimiseda</name>
    <dbReference type="NCBI Taxonomy" id="252190"/>
    <lineage>
        <taxon>Eukaryota</taxon>
        <taxon>Fungi</taxon>
        <taxon>Dikarya</taxon>
        <taxon>Ascomycota</taxon>
        <taxon>Pezizomycotina</taxon>
        <taxon>Sordariomycetes</taxon>
        <taxon>Sordariomycetidae</taxon>
        <taxon>Sordariales</taxon>
        <taxon>Podosporaceae</taxon>
        <taxon>Podospora</taxon>
    </lineage>
</organism>
<dbReference type="Proteomes" id="UP001301958">
    <property type="component" value="Unassembled WGS sequence"/>
</dbReference>
<name>A0AAN7BKT3_9PEZI</name>
<proteinExistence type="predicted"/>
<dbReference type="EMBL" id="MU865374">
    <property type="protein sequence ID" value="KAK4225130.1"/>
    <property type="molecule type" value="Genomic_DNA"/>
</dbReference>
<reference evidence="1" key="2">
    <citation type="submission" date="2023-05" db="EMBL/GenBank/DDBJ databases">
        <authorList>
            <consortium name="Lawrence Berkeley National Laboratory"/>
            <person name="Steindorff A."/>
            <person name="Hensen N."/>
            <person name="Bonometti L."/>
            <person name="Westerberg I."/>
            <person name="Brannstrom I.O."/>
            <person name="Guillou S."/>
            <person name="Cros-Aarteil S."/>
            <person name="Calhoun S."/>
            <person name="Haridas S."/>
            <person name="Kuo A."/>
            <person name="Mondo S."/>
            <person name="Pangilinan J."/>
            <person name="Riley R."/>
            <person name="Labutti K."/>
            <person name="Andreopoulos B."/>
            <person name="Lipzen A."/>
            <person name="Chen C."/>
            <person name="Yanf M."/>
            <person name="Daum C."/>
            <person name="Ng V."/>
            <person name="Clum A."/>
            <person name="Ohm R."/>
            <person name="Martin F."/>
            <person name="Silar P."/>
            <person name="Natvig D."/>
            <person name="Lalanne C."/>
            <person name="Gautier V."/>
            <person name="Ament-Velasquez S.L."/>
            <person name="Kruys A."/>
            <person name="Hutchinson M.I."/>
            <person name="Powell A.J."/>
            <person name="Barry K."/>
            <person name="Miller A.N."/>
            <person name="Grigoriev I.V."/>
            <person name="Debuchy R."/>
            <person name="Gladieux P."/>
            <person name="Thoren M.H."/>
            <person name="Johannesson H."/>
        </authorList>
    </citation>
    <scope>NUCLEOTIDE SEQUENCE</scope>
    <source>
        <strain evidence="1">CBS 990.96</strain>
    </source>
</reference>
<reference evidence="1" key="1">
    <citation type="journal article" date="2023" name="Mol. Phylogenet. Evol.">
        <title>Genome-scale phylogeny and comparative genomics of the fungal order Sordariales.</title>
        <authorList>
            <person name="Hensen N."/>
            <person name="Bonometti L."/>
            <person name="Westerberg I."/>
            <person name="Brannstrom I.O."/>
            <person name="Guillou S."/>
            <person name="Cros-Aarteil S."/>
            <person name="Calhoun S."/>
            <person name="Haridas S."/>
            <person name="Kuo A."/>
            <person name="Mondo S."/>
            <person name="Pangilinan J."/>
            <person name="Riley R."/>
            <person name="LaButti K."/>
            <person name="Andreopoulos B."/>
            <person name="Lipzen A."/>
            <person name="Chen C."/>
            <person name="Yan M."/>
            <person name="Daum C."/>
            <person name="Ng V."/>
            <person name="Clum A."/>
            <person name="Steindorff A."/>
            <person name="Ohm R.A."/>
            <person name="Martin F."/>
            <person name="Silar P."/>
            <person name="Natvig D.O."/>
            <person name="Lalanne C."/>
            <person name="Gautier V."/>
            <person name="Ament-Velasquez S.L."/>
            <person name="Kruys A."/>
            <person name="Hutchinson M.I."/>
            <person name="Powell A.J."/>
            <person name="Barry K."/>
            <person name="Miller A.N."/>
            <person name="Grigoriev I.V."/>
            <person name="Debuchy R."/>
            <person name="Gladieux P."/>
            <person name="Hiltunen Thoren M."/>
            <person name="Johannesson H."/>
        </authorList>
    </citation>
    <scope>NUCLEOTIDE SEQUENCE</scope>
    <source>
        <strain evidence="1">CBS 990.96</strain>
    </source>
</reference>
<evidence type="ECO:0000313" key="1">
    <source>
        <dbReference type="EMBL" id="KAK4225130.1"/>
    </source>
</evidence>
<sequence length="186" mass="21373">MVPPKRSPYARVEVIGLLWEGPGDQRRDGPVYNAFQEFALVMDAFKRYGYGTHRLDIHQDPRHRSGFCHRLQQKIDHFTRSAGFHASYPLISRTWPSRQEEWAGALQYMPWAVVADAVISANCDVLTILNCCHAGAALNTPLSVRRNLNYERHLKEIMMETIWDGISQWGTNMGFAACLERVLREQ</sequence>
<comment type="caution">
    <text evidence="1">The sequence shown here is derived from an EMBL/GenBank/DDBJ whole genome shotgun (WGS) entry which is preliminary data.</text>
</comment>
<evidence type="ECO:0000313" key="2">
    <source>
        <dbReference type="Proteomes" id="UP001301958"/>
    </source>
</evidence>